<dbReference type="Proteomes" id="UP000278143">
    <property type="component" value="Unassembled WGS sequence"/>
</dbReference>
<dbReference type="Gene3D" id="3.90.1410.10">
    <property type="entry name" value="set domain protein methyltransferase, domain 1"/>
    <property type="match status" value="1"/>
</dbReference>
<organism evidence="1 2">
    <name type="scientific">Syncephalis pseudoplumigaleata</name>
    <dbReference type="NCBI Taxonomy" id="1712513"/>
    <lineage>
        <taxon>Eukaryota</taxon>
        <taxon>Fungi</taxon>
        <taxon>Fungi incertae sedis</taxon>
        <taxon>Zoopagomycota</taxon>
        <taxon>Zoopagomycotina</taxon>
        <taxon>Zoopagomycetes</taxon>
        <taxon>Zoopagales</taxon>
        <taxon>Piptocephalidaceae</taxon>
        <taxon>Syncephalis</taxon>
    </lineage>
</organism>
<reference evidence="2" key="1">
    <citation type="journal article" date="2018" name="Nat. Microbiol.">
        <title>Leveraging single-cell genomics to expand the fungal tree of life.</title>
        <authorList>
            <person name="Ahrendt S.R."/>
            <person name="Quandt C.A."/>
            <person name="Ciobanu D."/>
            <person name="Clum A."/>
            <person name="Salamov A."/>
            <person name="Andreopoulos B."/>
            <person name="Cheng J.F."/>
            <person name="Woyke T."/>
            <person name="Pelin A."/>
            <person name="Henrissat B."/>
            <person name="Reynolds N.K."/>
            <person name="Benny G.L."/>
            <person name="Smith M.E."/>
            <person name="James T.Y."/>
            <person name="Grigoriev I.V."/>
        </authorList>
    </citation>
    <scope>NUCLEOTIDE SEQUENCE [LARGE SCALE GENOMIC DNA]</scope>
    <source>
        <strain evidence="2">Benny S71-1</strain>
    </source>
</reference>
<dbReference type="AlphaFoldDB" id="A0A4P9Z7F6"/>
<sequence length="188" mass="21007">MAYHLAVATTVHGTASEQWPYLAVLPRNFATLPICYPPSLQQLLPPSVQEQSNTAQTKQRCISMGLAEWYAAAAEAEGVIFSNMKAYYDRKTACYTITTENTFLRGQQAFISYGPHDNAFLLGEYGFVTADNKYNQWVVNLAEIHALVDALLVLPCPSHTARWHPMLRHMHHATDAKVAFLGEHGLIE</sequence>
<dbReference type="InterPro" id="IPR046341">
    <property type="entry name" value="SET_dom_sf"/>
</dbReference>
<accession>A0A4P9Z7F6</accession>
<dbReference type="OrthoDB" id="341421at2759"/>
<name>A0A4P9Z7F6_9FUNG</name>
<proteinExistence type="predicted"/>
<protein>
    <recommendedName>
        <fullName evidence="3">SET domain-containing protein</fullName>
    </recommendedName>
</protein>
<evidence type="ECO:0000313" key="1">
    <source>
        <dbReference type="EMBL" id="RKP27640.1"/>
    </source>
</evidence>
<evidence type="ECO:0008006" key="3">
    <source>
        <dbReference type="Google" id="ProtNLM"/>
    </source>
</evidence>
<evidence type="ECO:0000313" key="2">
    <source>
        <dbReference type="Proteomes" id="UP000278143"/>
    </source>
</evidence>
<gene>
    <name evidence="1" type="ORF">SYNPS1DRAFT_26717</name>
</gene>
<keyword evidence="2" id="KW-1185">Reference proteome</keyword>
<dbReference type="EMBL" id="KZ989175">
    <property type="protein sequence ID" value="RKP27640.1"/>
    <property type="molecule type" value="Genomic_DNA"/>
</dbReference>
<dbReference type="SUPFAM" id="SSF82199">
    <property type="entry name" value="SET domain"/>
    <property type="match status" value="1"/>
</dbReference>